<evidence type="ECO:0000256" key="4">
    <source>
        <dbReference type="SAM" id="MobiDB-lite"/>
    </source>
</evidence>
<proteinExistence type="inferred from homology"/>
<keyword evidence="1" id="KW-0996">Nickel insertion</keyword>
<dbReference type="Proteomes" id="UP001329825">
    <property type="component" value="Chromosome 7"/>
</dbReference>
<organism evidence="5 6">
    <name type="scientific">Kwoniella shivajii</name>
    <dbReference type="NCBI Taxonomy" id="564305"/>
    <lineage>
        <taxon>Eukaryota</taxon>
        <taxon>Fungi</taxon>
        <taxon>Dikarya</taxon>
        <taxon>Basidiomycota</taxon>
        <taxon>Agaricomycotina</taxon>
        <taxon>Tremellomycetes</taxon>
        <taxon>Tremellales</taxon>
        <taxon>Cryptococcaceae</taxon>
        <taxon>Kwoniella</taxon>
    </lineage>
</organism>
<evidence type="ECO:0000256" key="1">
    <source>
        <dbReference type="ARBA" id="ARBA00022988"/>
    </source>
</evidence>
<accession>A0ABZ1D331</accession>
<dbReference type="Pfam" id="PF01730">
    <property type="entry name" value="UreF"/>
    <property type="match status" value="1"/>
</dbReference>
<feature type="compositionally biased region" description="Acidic residues" evidence="4">
    <location>
        <begin position="224"/>
        <end position="233"/>
    </location>
</feature>
<reference evidence="5 6" key="1">
    <citation type="submission" date="2024-01" db="EMBL/GenBank/DDBJ databases">
        <title>Comparative genomics of Cryptococcus and Kwoniella reveals pathogenesis evolution and contrasting modes of karyotype evolution via chromosome fusion or intercentromeric recombination.</title>
        <authorList>
            <person name="Coelho M.A."/>
            <person name="David-Palma M."/>
            <person name="Shea T."/>
            <person name="Bowers K."/>
            <person name="McGinley-Smith S."/>
            <person name="Mohammad A.W."/>
            <person name="Gnirke A."/>
            <person name="Yurkov A.M."/>
            <person name="Nowrousian M."/>
            <person name="Sun S."/>
            <person name="Cuomo C.A."/>
            <person name="Heitman J."/>
        </authorList>
    </citation>
    <scope>NUCLEOTIDE SEQUENCE [LARGE SCALE GENOMIC DNA]</scope>
    <source>
        <strain evidence="5">CBS 11374</strain>
    </source>
</reference>
<feature type="region of interest" description="Disordered" evidence="4">
    <location>
        <begin position="203"/>
        <end position="233"/>
    </location>
</feature>
<dbReference type="InterPro" id="IPR038277">
    <property type="entry name" value="UreF_sf"/>
</dbReference>
<dbReference type="InterPro" id="IPR002639">
    <property type="entry name" value="UreF"/>
</dbReference>
<feature type="compositionally biased region" description="Basic residues" evidence="4">
    <location>
        <begin position="126"/>
        <end position="136"/>
    </location>
</feature>
<evidence type="ECO:0000313" key="6">
    <source>
        <dbReference type="Proteomes" id="UP001329825"/>
    </source>
</evidence>
<dbReference type="GeneID" id="87957373"/>
<evidence type="ECO:0000256" key="2">
    <source>
        <dbReference type="ARBA" id="ARBA00023186"/>
    </source>
</evidence>
<sequence>MTYPPTSSPSSSSQPTEVELHLLYVLLDSNLPTGGFVSSSGLESFAKHGFLSPIPPTYHSSFSSSVTTTPNRADQSPEIKKRSVGEGIVEFAKAEVKNYAMTTGSFVGDSWTLVHDALRQYETQRRTSKGKGKGKGKGTADEIATAEEEEQLEIDKLVEKVVESISRLDKYHEATLLSHVGRRSSKAQGVAMLTLYTRGLSKPTYETSSDRDQLHKITNGHDNDDYDDDYDDDDSEKEIDWEVKRDETTKKIVDSFKRLIRKNESPGHLAVCWGLMTSCLGLSLDRSIHLHLFLHARSLLSSAVRLNLIGPYLSSQLLLNPFRQIIDDQVILLQREGCTTGLLSLETHPTKMSLPDLESEGETIPKTHLEDEEEFWKWTEEAEKGPSTTWPLGEILMARHDLQHSRIFNS</sequence>
<feature type="compositionally biased region" description="Basic and acidic residues" evidence="4">
    <location>
        <begin position="208"/>
        <end position="223"/>
    </location>
</feature>
<keyword evidence="2" id="KW-0143">Chaperone</keyword>
<protein>
    <recommendedName>
        <fullName evidence="7">Cytoplasmic protein</fullName>
    </recommendedName>
</protein>
<feature type="region of interest" description="Disordered" evidence="4">
    <location>
        <begin position="124"/>
        <end position="144"/>
    </location>
</feature>
<evidence type="ECO:0008006" key="7">
    <source>
        <dbReference type="Google" id="ProtNLM"/>
    </source>
</evidence>
<dbReference type="RefSeq" id="XP_062793006.1">
    <property type="nucleotide sequence ID" value="XM_062936955.1"/>
</dbReference>
<evidence type="ECO:0000256" key="3">
    <source>
        <dbReference type="ARBA" id="ARBA00046339"/>
    </source>
</evidence>
<keyword evidence="6" id="KW-1185">Reference proteome</keyword>
<dbReference type="PANTHER" id="PTHR33620:SF1">
    <property type="entry name" value="UREASE ACCESSORY PROTEIN F"/>
    <property type="match status" value="1"/>
</dbReference>
<gene>
    <name evidence="5" type="ORF">IL334_005242</name>
</gene>
<dbReference type="Gene3D" id="1.10.4190.10">
    <property type="entry name" value="Urease accessory protein UreF"/>
    <property type="match status" value="1"/>
</dbReference>
<dbReference type="PANTHER" id="PTHR33620">
    <property type="entry name" value="UREASE ACCESSORY PROTEIN F"/>
    <property type="match status" value="1"/>
</dbReference>
<evidence type="ECO:0000313" key="5">
    <source>
        <dbReference type="EMBL" id="WRT68266.1"/>
    </source>
</evidence>
<name>A0ABZ1D331_9TREE</name>
<dbReference type="EMBL" id="CP141887">
    <property type="protein sequence ID" value="WRT68266.1"/>
    <property type="molecule type" value="Genomic_DNA"/>
</dbReference>
<comment type="similarity">
    <text evidence="3">Belongs to the UreF family.</text>
</comment>